<dbReference type="PATRIC" id="fig|1216932.3.peg.412"/>
<dbReference type="GO" id="GO:0004619">
    <property type="term" value="F:phosphoglycerate mutase activity"/>
    <property type="evidence" value="ECO:0007669"/>
    <property type="project" value="UniProtKB-UniRule"/>
</dbReference>
<dbReference type="GO" id="GO:0006094">
    <property type="term" value="P:gluconeogenesis"/>
    <property type="evidence" value="ECO:0007669"/>
    <property type="project" value="UniProtKB-UniRule"/>
</dbReference>
<dbReference type="PANTHER" id="PTHR11931">
    <property type="entry name" value="PHOSPHOGLYCERATE MUTASE"/>
    <property type="match status" value="1"/>
</dbReference>
<proteinExistence type="inferred from homology"/>
<comment type="similarity">
    <text evidence="2 6">Belongs to the phosphoglycerate mutase family. BPG-dependent PGAM subfamily.</text>
</comment>
<keyword evidence="4 6" id="KW-0324">Glycolysis</keyword>
<evidence type="ECO:0000256" key="5">
    <source>
        <dbReference type="ARBA" id="ARBA00023235"/>
    </source>
</evidence>
<dbReference type="OrthoDB" id="9781415at2"/>
<evidence type="ECO:0000256" key="9">
    <source>
        <dbReference type="PIRSR" id="PIRSR613078-3"/>
    </source>
</evidence>
<dbReference type="NCBIfam" id="NF010713">
    <property type="entry name" value="PRK14115.1"/>
    <property type="match status" value="1"/>
</dbReference>
<feature type="active site" description="Proton donor/acceptor" evidence="6 7">
    <location>
        <position position="87"/>
    </location>
</feature>
<feature type="binding site" evidence="6 8">
    <location>
        <begin position="8"/>
        <end position="15"/>
    </location>
    <ligand>
        <name>substrate</name>
    </ligand>
</feature>
<evidence type="ECO:0000256" key="2">
    <source>
        <dbReference type="ARBA" id="ARBA00006717"/>
    </source>
</evidence>
<dbReference type="Pfam" id="PF00300">
    <property type="entry name" value="His_Phos_1"/>
    <property type="match status" value="1"/>
</dbReference>
<dbReference type="KEGG" id="clt:CM240_0427"/>
<dbReference type="AlphaFoldDB" id="W6RVG5"/>
<sequence>MKKLVLIRHGESLWNLENKFTGWTDVDLSENGLREARMAGKILKENGFQFDIAYTSVLKRAIRTLWIVLHEMDLMWIPVYKSWKLNERHYGALQGLNKEKTIEKYGEEQVHKWRRFVDVRPPELTKDDPRYPGHEFKYHDLNESDLPLTENLADTEKRVLQEWNENIVPNLKNNKRIIISAHGNTLRALVRYLDNISSDGIADLNIPTGTPLVYELDDDLKPIRSYYLSLDGKLSKDVMPKHI</sequence>
<evidence type="ECO:0000256" key="4">
    <source>
        <dbReference type="ARBA" id="ARBA00023152"/>
    </source>
</evidence>
<evidence type="ECO:0000313" key="11">
    <source>
        <dbReference type="EMBL" id="CDM67594.1"/>
    </source>
</evidence>
<comment type="catalytic activity">
    <reaction evidence="1 6 10">
        <text>(2R)-2-phosphoglycerate = (2R)-3-phosphoglycerate</text>
        <dbReference type="Rhea" id="RHEA:15901"/>
        <dbReference type="ChEBI" id="CHEBI:58272"/>
        <dbReference type="ChEBI" id="CHEBI:58289"/>
        <dbReference type="EC" id="5.4.2.11"/>
    </reaction>
</comment>
<accession>W6RVG5</accession>
<evidence type="ECO:0000313" key="12">
    <source>
        <dbReference type="Proteomes" id="UP000019426"/>
    </source>
</evidence>
<dbReference type="NCBIfam" id="TIGR01258">
    <property type="entry name" value="pgm_1"/>
    <property type="match status" value="1"/>
</dbReference>
<dbReference type="SMART" id="SM00855">
    <property type="entry name" value="PGAM"/>
    <property type="match status" value="1"/>
</dbReference>
<dbReference type="GO" id="GO:0006096">
    <property type="term" value="P:glycolytic process"/>
    <property type="evidence" value="ECO:0007669"/>
    <property type="project" value="UniProtKB-UniRule"/>
</dbReference>
<feature type="binding site" evidence="6 8">
    <location>
        <begin position="87"/>
        <end position="90"/>
    </location>
    <ligand>
        <name>substrate</name>
    </ligand>
</feature>
<dbReference type="InterPro" id="IPR005952">
    <property type="entry name" value="Phosphogly_mut1"/>
</dbReference>
<dbReference type="EC" id="5.4.2.11" evidence="6 10"/>
<dbReference type="STRING" id="1216932.CM240_0427"/>
<comment type="function">
    <text evidence="6 10">Catalyzes the interconversion of 2-phosphoglycerate and 3-phosphoglycerate.</text>
</comment>
<feature type="binding site" evidence="6 8">
    <location>
        <begin position="183"/>
        <end position="184"/>
    </location>
    <ligand>
        <name>substrate</name>
    </ligand>
</feature>
<evidence type="ECO:0000256" key="10">
    <source>
        <dbReference type="RuleBase" id="RU004512"/>
    </source>
</evidence>
<dbReference type="FunFam" id="3.40.50.1240:FF:000003">
    <property type="entry name" value="2,3-bisphosphoglycerate-dependent phosphoglycerate mutase"/>
    <property type="match status" value="1"/>
</dbReference>
<keyword evidence="3 6" id="KW-0312">Gluconeogenesis</keyword>
<feature type="active site" description="Tele-phosphohistidine intermediate" evidence="6 7">
    <location>
        <position position="9"/>
    </location>
</feature>
<dbReference type="InterPro" id="IPR001345">
    <property type="entry name" value="PG/BPGM_mutase_AS"/>
</dbReference>
<dbReference type="RefSeq" id="WP_044036055.1">
    <property type="nucleotide sequence ID" value="NZ_HG917868.1"/>
</dbReference>
<dbReference type="PROSITE" id="PS00175">
    <property type="entry name" value="PG_MUTASE"/>
    <property type="match status" value="1"/>
</dbReference>
<gene>
    <name evidence="6 11" type="primary">gpmA</name>
    <name evidence="11" type="ORF">CM240_0427</name>
</gene>
<dbReference type="HAMAP" id="MF_01039">
    <property type="entry name" value="PGAM_GpmA"/>
    <property type="match status" value="1"/>
</dbReference>
<dbReference type="Proteomes" id="UP000019426">
    <property type="component" value="Chromosome M2/40_rep1"/>
</dbReference>
<dbReference type="UniPathway" id="UPA00109">
    <property type="reaction ID" value="UER00186"/>
</dbReference>
<dbReference type="CDD" id="cd07067">
    <property type="entry name" value="HP_PGM_like"/>
    <property type="match status" value="1"/>
</dbReference>
<evidence type="ECO:0000256" key="1">
    <source>
        <dbReference type="ARBA" id="ARBA00000380"/>
    </source>
</evidence>
<dbReference type="InterPro" id="IPR013078">
    <property type="entry name" value="His_Pase_superF_clade-1"/>
</dbReference>
<evidence type="ECO:0000256" key="7">
    <source>
        <dbReference type="PIRSR" id="PIRSR613078-1"/>
    </source>
</evidence>
<dbReference type="Gene3D" id="3.40.50.1240">
    <property type="entry name" value="Phosphoglycerate mutase-like"/>
    <property type="match status" value="1"/>
</dbReference>
<dbReference type="EMBL" id="HG917868">
    <property type="protein sequence ID" value="CDM67594.1"/>
    <property type="molecule type" value="Genomic_DNA"/>
</dbReference>
<comment type="pathway">
    <text evidence="6 10">Carbohydrate degradation; glycolysis; pyruvate from D-glyceraldehyde 3-phosphate: step 3/5.</text>
</comment>
<feature type="binding site" evidence="6 8">
    <location>
        <begin position="21"/>
        <end position="22"/>
    </location>
    <ligand>
        <name>substrate</name>
    </ligand>
</feature>
<evidence type="ECO:0000256" key="8">
    <source>
        <dbReference type="PIRSR" id="PIRSR613078-2"/>
    </source>
</evidence>
<dbReference type="eggNOG" id="COG0588">
    <property type="taxonomic scope" value="Bacteria"/>
</dbReference>
<dbReference type="PIRSF" id="PIRSF000709">
    <property type="entry name" value="6PFK_2-Ptase"/>
    <property type="match status" value="1"/>
</dbReference>
<dbReference type="SUPFAM" id="SSF53254">
    <property type="entry name" value="Phosphoglycerate mutase-like"/>
    <property type="match status" value="1"/>
</dbReference>
<dbReference type="HOGENOM" id="CLU_033323_1_1_9"/>
<keyword evidence="5 6" id="KW-0413">Isomerase</keyword>
<keyword evidence="12" id="KW-1185">Reference proteome</keyword>
<feature type="binding site" evidence="6 8">
    <location>
        <begin position="114"/>
        <end position="115"/>
    </location>
    <ligand>
        <name>substrate</name>
    </ligand>
</feature>
<organism evidence="11 12">
    <name type="scientific">Clostridium bornimense</name>
    <dbReference type="NCBI Taxonomy" id="1216932"/>
    <lineage>
        <taxon>Bacteria</taxon>
        <taxon>Bacillati</taxon>
        <taxon>Bacillota</taxon>
        <taxon>Clostridia</taxon>
        <taxon>Eubacteriales</taxon>
        <taxon>Clostridiaceae</taxon>
        <taxon>Clostridium</taxon>
    </lineage>
</organism>
<evidence type="ECO:0000256" key="6">
    <source>
        <dbReference type="HAMAP-Rule" id="MF_01039"/>
    </source>
</evidence>
<dbReference type="InterPro" id="IPR029033">
    <property type="entry name" value="His_PPase_superfam"/>
</dbReference>
<feature type="site" description="Transition state stabilizer" evidence="6 9">
    <location>
        <position position="182"/>
    </location>
</feature>
<feature type="binding site" evidence="6 8">
    <location>
        <position position="60"/>
    </location>
    <ligand>
        <name>substrate</name>
    </ligand>
</feature>
<reference evidence="11 12" key="1">
    <citation type="submission" date="2013-11" db="EMBL/GenBank/DDBJ databases">
        <title>Complete genome sequence of Clostridum sp. M2/40.</title>
        <authorList>
            <person name="Wibberg D."/>
            <person name="Puehler A."/>
            <person name="Schlueter A."/>
        </authorList>
    </citation>
    <scope>NUCLEOTIDE SEQUENCE [LARGE SCALE GENOMIC DNA]</scope>
    <source>
        <strain evidence="12">M2/40</strain>
    </source>
</reference>
<feature type="binding site" evidence="6 8">
    <location>
        <position position="98"/>
    </location>
    <ligand>
        <name>substrate</name>
    </ligand>
</feature>
<evidence type="ECO:0000256" key="3">
    <source>
        <dbReference type="ARBA" id="ARBA00022432"/>
    </source>
</evidence>
<name>W6RVG5_9CLOT</name>
<protein>
    <recommendedName>
        <fullName evidence="6 10">2,3-bisphosphoglycerate-dependent phosphoglycerate mutase</fullName>
        <shortName evidence="6">BPG-dependent PGAM</shortName>
        <shortName evidence="6">PGAM</shortName>
        <shortName evidence="6">Phosphoglyceromutase</shortName>
        <shortName evidence="6">dPGM</shortName>
        <ecNumber evidence="6 10">5.4.2.11</ecNumber>
    </recommendedName>
</protein>